<reference evidence="3 4" key="2">
    <citation type="submission" date="2018-11" db="EMBL/GenBank/DDBJ databases">
        <authorList>
            <consortium name="Pathogen Informatics"/>
        </authorList>
    </citation>
    <scope>NUCLEOTIDE SEQUENCE [LARGE SCALE GENOMIC DNA]</scope>
    <source>
        <strain evidence="3">Dakar</strain>
        <strain evidence="4">Dakar, Senegal</strain>
    </source>
</reference>
<feature type="compositionally biased region" description="Basic residues" evidence="1">
    <location>
        <begin position="214"/>
        <end position="223"/>
    </location>
</feature>
<dbReference type="PANTHER" id="PTHR47027:SF25">
    <property type="entry name" value="REVERSE TRANSCRIPTASE DOMAIN-CONTAINING PROTEIN"/>
    <property type="match status" value="1"/>
</dbReference>
<evidence type="ECO:0000313" key="5">
    <source>
        <dbReference type="WBParaSite" id="SCUD_0000839301-mRNA-1"/>
    </source>
</evidence>
<dbReference type="PROSITE" id="PS50878">
    <property type="entry name" value="RT_POL"/>
    <property type="match status" value="1"/>
</dbReference>
<proteinExistence type="predicted"/>
<dbReference type="Proteomes" id="UP000279833">
    <property type="component" value="Unassembled WGS sequence"/>
</dbReference>
<organism evidence="5">
    <name type="scientific">Schistosoma curassoni</name>
    <dbReference type="NCBI Taxonomy" id="6186"/>
    <lineage>
        <taxon>Eukaryota</taxon>
        <taxon>Metazoa</taxon>
        <taxon>Spiralia</taxon>
        <taxon>Lophotrochozoa</taxon>
        <taxon>Platyhelminthes</taxon>
        <taxon>Trematoda</taxon>
        <taxon>Digenea</taxon>
        <taxon>Strigeidida</taxon>
        <taxon>Schistosomatoidea</taxon>
        <taxon>Schistosomatidae</taxon>
        <taxon>Schistosoma</taxon>
    </lineage>
</organism>
<evidence type="ECO:0000259" key="2">
    <source>
        <dbReference type="PROSITE" id="PS50878"/>
    </source>
</evidence>
<dbReference type="InterPro" id="IPR045609">
    <property type="entry name" value="DUF6451"/>
</dbReference>
<evidence type="ECO:0000313" key="4">
    <source>
        <dbReference type="Proteomes" id="UP000279833"/>
    </source>
</evidence>
<gene>
    <name evidence="3" type="ORF">SCUD_LOCUS8393</name>
</gene>
<accession>A0A183K083</accession>
<dbReference type="WBParaSite" id="SCUD_0000839301-mRNA-1">
    <property type="protein sequence ID" value="SCUD_0000839301-mRNA-1"/>
    <property type="gene ID" value="SCUD_0000839301"/>
</dbReference>
<sequence length="264" mass="31105">MRLDDPDFADDLALLSQSQQQMQKKTNSVSAASVAVGLNTHKRKSKILRYNATCNNRITLDREALKVVKTFTYLGIIIDEHDGSDADMKARIGKPRAAYLQLKNIWNPKQLSTNTKVGIFNANVKTVLLYWAKTWTTTKATIQKIHVFINNCLRKILRIGWPDTISNNLPWERTNQIPVEEGIKKKRWKWIGHTLRKAPNCITRQAPTWNPQGQRRRRRPKNTLRREIETDMRRMNNNWIELERKAHDRVSWQMLGWWLMLHWE</sequence>
<dbReference type="AlphaFoldDB" id="A0A183K083"/>
<feature type="domain" description="Reverse transcriptase" evidence="2">
    <location>
        <begin position="1"/>
        <end position="78"/>
    </location>
</feature>
<feature type="compositionally biased region" description="Polar residues" evidence="1">
    <location>
        <begin position="204"/>
        <end position="213"/>
    </location>
</feature>
<keyword evidence="4" id="KW-1185">Reference proteome</keyword>
<dbReference type="Pfam" id="PF20049">
    <property type="entry name" value="DUF6451"/>
    <property type="match status" value="1"/>
</dbReference>
<evidence type="ECO:0000256" key="1">
    <source>
        <dbReference type="SAM" id="MobiDB-lite"/>
    </source>
</evidence>
<dbReference type="InterPro" id="IPR000477">
    <property type="entry name" value="RT_dom"/>
</dbReference>
<dbReference type="PANTHER" id="PTHR47027">
    <property type="entry name" value="REVERSE TRANSCRIPTASE DOMAIN-CONTAINING PROTEIN"/>
    <property type="match status" value="1"/>
</dbReference>
<protein>
    <submittedName>
        <fullName evidence="5">Reverse transcriptase domain-containing protein</fullName>
    </submittedName>
</protein>
<evidence type="ECO:0000313" key="3">
    <source>
        <dbReference type="EMBL" id="VDP30520.1"/>
    </source>
</evidence>
<dbReference type="EMBL" id="UZAK01032723">
    <property type="protein sequence ID" value="VDP30520.1"/>
    <property type="molecule type" value="Genomic_DNA"/>
</dbReference>
<reference evidence="5" key="1">
    <citation type="submission" date="2016-06" db="UniProtKB">
        <authorList>
            <consortium name="WormBaseParasite"/>
        </authorList>
    </citation>
    <scope>IDENTIFICATION</scope>
</reference>
<name>A0A183K083_9TREM</name>
<feature type="region of interest" description="Disordered" evidence="1">
    <location>
        <begin position="204"/>
        <end position="226"/>
    </location>
</feature>